<feature type="domain" description="Nephrocystin 3-like N-terminal" evidence="4">
    <location>
        <begin position="281"/>
        <end position="450"/>
    </location>
</feature>
<accession>W9VN73</accession>
<protein>
    <submittedName>
        <fullName evidence="5">Uncharacterized protein</fullName>
    </submittedName>
</protein>
<feature type="compositionally biased region" description="Acidic residues" evidence="2">
    <location>
        <begin position="661"/>
        <end position="676"/>
    </location>
</feature>
<reference evidence="5 6" key="1">
    <citation type="submission" date="2013-03" db="EMBL/GenBank/DDBJ databases">
        <title>The Genome Sequence of Cladophialophora yegresii CBS 114405.</title>
        <authorList>
            <consortium name="The Broad Institute Genomics Platform"/>
            <person name="Cuomo C."/>
            <person name="de Hoog S."/>
            <person name="Gorbushina A."/>
            <person name="Walker B."/>
            <person name="Young S.K."/>
            <person name="Zeng Q."/>
            <person name="Gargeya S."/>
            <person name="Fitzgerald M."/>
            <person name="Haas B."/>
            <person name="Abouelleil A."/>
            <person name="Allen A.W."/>
            <person name="Alvarado L."/>
            <person name="Arachchi H.M."/>
            <person name="Berlin A.M."/>
            <person name="Chapman S.B."/>
            <person name="Gainer-Dewar J."/>
            <person name="Goldberg J."/>
            <person name="Griggs A."/>
            <person name="Gujja S."/>
            <person name="Hansen M."/>
            <person name="Howarth C."/>
            <person name="Imamovic A."/>
            <person name="Ireland A."/>
            <person name="Larimer J."/>
            <person name="McCowan C."/>
            <person name="Murphy C."/>
            <person name="Pearson M."/>
            <person name="Poon T.W."/>
            <person name="Priest M."/>
            <person name="Roberts A."/>
            <person name="Saif S."/>
            <person name="Shea T."/>
            <person name="Sisk P."/>
            <person name="Sykes S."/>
            <person name="Wortman J."/>
            <person name="Nusbaum C."/>
            <person name="Birren B."/>
        </authorList>
    </citation>
    <scope>NUCLEOTIDE SEQUENCE [LARGE SCALE GENOMIC DNA]</scope>
    <source>
        <strain evidence="5 6">CBS 114405</strain>
    </source>
</reference>
<dbReference type="EMBL" id="AMGW01000005">
    <property type="protein sequence ID" value="EXJ56978.1"/>
    <property type="molecule type" value="Genomic_DNA"/>
</dbReference>
<dbReference type="VEuPathDB" id="FungiDB:A1O7_07322"/>
<evidence type="ECO:0000313" key="5">
    <source>
        <dbReference type="EMBL" id="EXJ56978.1"/>
    </source>
</evidence>
<feature type="compositionally biased region" description="Polar residues" evidence="2">
    <location>
        <begin position="646"/>
        <end position="657"/>
    </location>
</feature>
<dbReference type="PANTHER" id="PTHR10039">
    <property type="entry name" value="AMELOGENIN"/>
    <property type="match status" value="1"/>
</dbReference>
<evidence type="ECO:0000313" key="6">
    <source>
        <dbReference type="Proteomes" id="UP000019473"/>
    </source>
</evidence>
<evidence type="ECO:0000259" key="4">
    <source>
        <dbReference type="Pfam" id="PF24883"/>
    </source>
</evidence>
<dbReference type="InterPro" id="IPR056884">
    <property type="entry name" value="NPHP3-like_N"/>
</dbReference>
<evidence type="ECO:0000256" key="2">
    <source>
        <dbReference type="SAM" id="MobiDB-lite"/>
    </source>
</evidence>
<keyword evidence="1" id="KW-0677">Repeat</keyword>
<evidence type="ECO:0000256" key="1">
    <source>
        <dbReference type="ARBA" id="ARBA00022737"/>
    </source>
</evidence>
<dbReference type="Gene3D" id="3.40.50.300">
    <property type="entry name" value="P-loop containing nucleotide triphosphate hydrolases"/>
    <property type="match status" value="1"/>
</dbReference>
<sequence>MSENSLTALWEDAVSEFEKNIGHALITSDLQYMPVNFQDADGRSLQAFLAALQVNQDQFTAHRNEKRKVVSAFRKCILPLHFLMDVADRGLQATPVGPVSVLFFAVKHILSTCERVSRAYDAVEELFQRVAAVTCCLDGYKDSSLIGSHQTVVIEVLSCLLKIVGAAQSRLVKLSRSRQFARSLFQNDESISEGLAELEKRVQDELGYVVRLNFGMTQRMSETAVSIHEEVLQIRQEMLRSRAESDTSEVKPDLVEKLRNESWEELRNHHRKSVNAVADTTGMWIQSDSMFATWENGNGSLLWIFGRPGVGKTILAAATVEALKNKYSRNVENRPIRPTGYIYFREGQPKLQNLSHMLVAVALQIAKQDQRFHKHLVEAIRTYPDILGKTASAESLWDRLFLSYDPPLEDHEETGGLLYIIMDGLDEASDEAKHALLTCLRRLLASRPNHERISIQVAVFARPEVRNLLDNTDSAFQGNEKIIDITEDQTKHDIRVYVKHQTKHIAAVRIIRKMEPEQSHLFEAFIENSIVTRSQGMFLWAKLVIDQIRDSPSAESVEEALNDAPLGLMDMIHMVFLRLNHEDEVRTQYLMHMLAWVLCCRRPLTIAELHVCLLETAGQRFITISDDLTERYSSLFDVIQQLGSDDTSRTIKSTPTSNKEESDDDLDSTGTDDDEPATGYTPSRPSLKHFSWKRVSVHANNGIFDDWHHKTVTFVHTRIRDYLVQEGNALTKKWNDCRVVPGQLDHFRMQMVKTLLDLAMKPIAQKYGVHLLKQYAADNCVSHLLEINLIAMPEDLCAQVGARLASLCFDGKLFYHLQDGKWQTTIDTWLLDRKKTDTVRLLIGKGIHCLSTEQPEIHPWAVQAIQSARIVLKPLIKECARLWLGKRAWDDPDWFNKCEGETWVLLAYEFLTPEGNNAGPLSILKGTRRVGRITLELIERIAKSQDLEEDEYWYTGIAWTMMQGEDVRHSRKAIEYFQKAITLSEARSQELYGIKRPLAWVAYEGLSRCYGDNLGQPLPALEAMQKAIEGLPPLCLKFGVDFYFKARAAYWRLQTGGDPKDASRAARDAYERCQMYTFGTNLPSDHVIMDSLKLYIEIHHWTKDYDSISAVLRDLATRQTLVPGCSLLSCFLRHKFTDQEFKRLTGIIAMTLYHKSDPDLENLLQDSFKRIAYVDTASMPRWNDLRLATRSANFLLRHFKDVTGATKIYTSILTVIDSNDESYLQRMRPIRRQAAAFISFCHFTKAVEAKLSKQSRYSQAAERLRSLALLDKRQYRASYSALLYGVWLRDYRQKCPKLWRPLIEPSIKEAIQKLHDDDPWNDDDAYTQLGEALMMGNDLENAAVAFGIAMMDTNELVTQSEVSGAGSDSDQAAAESTDEVASRKCASSSQIRRCDGICDPTKDDFAELWCCCLCEKTWFCGDCLLSLKKQDSDADRYVICSPEHKHLRAYPLPERAKEIVKALQLNDFDKHQQWLREVQAAWNVD</sequence>
<dbReference type="GeneID" id="19181897"/>
<feature type="domain" description="Fungal STAND N-terminal Goodbye" evidence="3">
    <location>
        <begin position="10"/>
        <end position="140"/>
    </location>
</feature>
<keyword evidence="6" id="KW-1185">Reference proteome</keyword>
<evidence type="ECO:0000259" key="3">
    <source>
        <dbReference type="Pfam" id="PF17109"/>
    </source>
</evidence>
<proteinExistence type="predicted"/>
<dbReference type="Pfam" id="PF17109">
    <property type="entry name" value="Goodbye"/>
    <property type="match status" value="1"/>
</dbReference>
<name>W9VN73_9EURO</name>
<dbReference type="eggNOG" id="ENOG502SKQS">
    <property type="taxonomic scope" value="Eukaryota"/>
</dbReference>
<gene>
    <name evidence="5" type="ORF">A1O7_07322</name>
</gene>
<dbReference type="Proteomes" id="UP000019473">
    <property type="component" value="Unassembled WGS sequence"/>
</dbReference>
<dbReference type="PANTHER" id="PTHR10039:SF17">
    <property type="entry name" value="FUNGAL STAND N-TERMINAL GOODBYE DOMAIN-CONTAINING PROTEIN-RELATED"/>
    <property type="match status" value="1"/>
</dbReference>
<dbReference type="RefSeq" id="XP_007759512.1">
    <property type="nucleotide sequence ID" value="XM_007761322.1"/>
</dbReference>
<dbReference type="HOGENOM" id="CLU_001466_4_0_1"/>
<dbReference type="OrthoDB" id="448455at2759"/>
<dbReference type="Pfam" id="PF24883">
    <property type="entry name" value="NPHP3_N"/>
    <property type="match status" value="1"/>
</dbReference>
<dbReference type="InterPro" id="IPR031350">
    <property type="entry name" value="Goodbye_dom"/>
</dbReference>
<dbReference type="InterPro" id="IPR027417">
    <property type="entry name" value="P-loop_NTPase"/>
</dbReference>
<comment type="caution">
    <text evidence="5">The sequence shown here is derived from an EMBL/GenBank/DDBJ whole genome shotgun (WGS) entry which is preliminary data.</text>
</comment>
<feature type="region of interest" description="Disordered" evidence="2">
    <location>
        <begin position="646"/>
        <end position="682"/>
    </location>
</feature>
<dbReference type="SUPFAM" id="SSF52540">
    <property type="entry name" value="P-loop containing nucleoside triphosphate hydrolases"/>
    <property type="match status" value="2"/>
</dbReference>
<organism evidence="5 6">
    <name type="scientific">Cladophialophora yegresii CBS 114405</name>
    <dbReference type="NCBI Taxonomy" id="1182544"/>
    <lineage>
        <taxon>Eukaryota</taxon>
        <taxon>Fungi</taxon>
        <taxon>Dikarya</taxon>
        <taxon>Ascomycota</taxon>
        <taxon>Pezizomycotina</taxon>
        <taxon>Eurotiomycetes</taxon>
        <taxon>Chaetothyriomycetidae</taxon>
        <taxon>Chaetothyriales</taxon>
        <taxon>Herpotrichiellaceae</taxon>
        <taxon>Cladophialophora</taxon>
    </lineage>
</organism>